<accession>A0AAV6V7U2</accession>
<keyword evidence="3" id="KW-1185">Reference proteome</keyword>
<dbReference type="Pfam" id="PF14906">
    <property type="entry name" value="DUF4495"/>
    <property type="match status" value="1"/>
</dbReference>
<reference evidence="2 3" key="1">
    <citation type="journal article" date="2022" name="Nat. Ecol. Evol.">
        <title>A masculinizing supergene underlies an exaggerated male reproductive morph in a spider.</title>
        <authorList>
            <person name="Hendrickx F."/>
            <person name="De Corte Z."/>
            <person name="Sonet G."/>
            <person name="Van Belleghem S.M."/>
            <person name="Kostlbacher S."/>
            <person name="Vangestel C."/>
        </authorList>
    </citation>
    <scope>NUCLEOTIDE SEQUENCE [LARGE SCALE GENOMIC DNA]</scope>
    <source>
        <strain evidence="2">W744_W776</strain>
    </source>
</reference>
<dbReference type="InterPro" id="IPR027993">
    <property type="entry name" value="DUF4495"/>
</dbReference>
<dbReference type="Proteomes" id="UP000827092">
    <property type="component" value="Unassembled WGS sequence"/>
</dbReference>
<comment type="caution">
    <text evidence="2">The sequence shown here is derived from an EMBL/GenBank/DDBJ whole genome shotgun (WGS) entry which is preliminary data.</text>
</comment>
<feature type="compositionally biased region" description="Basic and acidic residues" evidence="1">
    <location>
        <begin position="1039"/>
        <end position="1051"/>
    </location>
</feature>
<dbReference type="PANTHER" id="PTHR33960">
    <property type="entry name" value="SIMILAR TO KIAA0825 PROTEIN"/>
    <property type="match status" value="1"/>
</dbReference>
<evidence type="ECO:0000256" key="1">
    <source>
        <dbReference type="SAM" id="MobiDB-lite"/>
    </source>
</evidence>
<name>A0AAV6V7U2_9ARAC</name>
<gene>
    <name evidence="2" type="ORF">JTE90_008790</name>
</gene>
<organism evidence="2 3">
    <name type="scientific">Oedothorax gibbosus</name>
    <dbReference type="NCBI Taxonomy" id="931172"/>
    <lineage>
        <taxon>Eukaryota</taxon>
        <taxon>Metazoa</taxon>
        <taxon>Ecdysozoa</taxon>
        <taxon>Arthropoda</taxon>
        <taxon>Chelicerata</taxon>
        <taxon>Arachnida</taxon>
        <taxon>Araneae</taxon>
        <taxon>Araneomorphae</taxon>
        <taxon>Entelegynae</taxon>
        <taxon>Araneoidea</taxon>
        <taxon>Linyphiidae</taxon>
        <taxon>Erigoninae</taxon>
        <taxon>Oedothorax</taxon>
    </lineage>
</organism>
<evidence type="ECO:0000313" key="3">
    <source>
        <dbReference type="Proteomes" id="UP000827092"/>
    </source>
</evidence>
<sequence>MSKSFHFTKKIKALDDKMNSCMKDIANLFNGIDSLNKNTLLKTNQVFTEELFKMFQELSSILSQTPDVAEFILPHFGELRTQNSISAIEDLSLDFVICIENVSTSENITEKIFLQWKKICCQLENYSSVLITNSYTPLQNIYANLNLHLLKTFVSRLQLICFMQSQTSSEVESAVYCIQNNYGIASVWNTVSISCIIKIIEDILLFEGKINTLLHKNHPAYHIHEENILPWIEGSRLILATESPEESPISKLQSPSSRKLFSIENDKIHLIWNWRLALVENRSLVRLQRCLQTDIETTLRTFIDLEKKKLKSGDWKDILHSLPDISFHSEYIQTNTVLQSAFNTVHILEKYLPVLSTTCESFQPFKSSFLHTLETYVVNLVRHLKEISESHNTNCVVYYKYIVLNNAIFLKDRLQCYWDILNFSTCEVPKNNVFHSITHLANDLLESVYSLQYRYISCGLFFDADSNKFDDPKPFFEGERISFCIQMWNLHMKGLLHDLSYFLPQKLAKDLYARILSSSLQHFLARYSHATPSEARTPQVLFDVYSLLLCTSELLRPVCSSVSQFIGKKVDIEEDSLGSSISHIHSSCSFLLSIIVVLNSPISELYKYFKNGFPQTRLSVRTRYEAVAPWLPWIRRDLFSEFCQGQIISNVSMWLAVRACTSWSLPNPVSVIKAFTEHNCTLSILLMMQVATSEGIENNNTFSLCKNKVKLAHYLLEVLICYGNHWHLQDILFPVIEKLNGWKEFDLDSAIKPLPERSWWYSGLIETQKLYYYSVFEEMIPVWYEVSKKYESASALSIFNDFKSSFLNHVECCCEKEPLNSCTDGFELSDEVIIYVCLQKFLECMQRNLASLTQTFKCFLMSLNIHITNYVPEVQLFCQSVSLQILLSSAIDFLKDPEFQNRISKDLQEMVTITETGLEKLLFQKEIFSNEKYARKIKSLLSSINENFNDLKQYLEKHSETMHIKEIKEEILETTVCKILQLQDGKDIILYLLQLLHENESWIQKSLGVPPMLSPDIANSQISSSPLIMHNVDTFGTESREKQPFVHEDQKSCVQATTDSKPQDRSKESFDAGCKQVETKFSNCQTNDFQASMDSKHQDQNKESFDSGCKQVETKFSKFQTNNFQVTSELNLGVKESISSSKFNFNPFKYFDELGENNFSQFVLDKPQFHWESIISHLPILGLTEVNFCTLLSHRWDFRNEGPLTDEEKKCIDELRAAYIKTD</sequence>
<protein>
    <submittedName>
        <fullName evidence="2">Uncharacterized protein</fullName>
    </submittedName>
</protein>
<dbReference type="PANTHER" id="PTHR33960:SF1">
    <property type="entry name" value="SIMILAR TO KIAA0825 PROTEIN"/>
    <property type="match status" value="1"/>
</dbReference>
<proteinExistence type="predicted"/>
<feature type="region of interest" description="Disordered" evidence="1">
    <location>
        <begin position="1039"/>
        <end position="1069"/>
    </location>
</feature>
<evidence type="ECO:0000313" key="2">
    <source>
        <dbReference type="EMBL" id="KAG8191726.1"/>
    </source>
</evidence>
<dbReference type="AlphaFoldDB" id="A0AAV6V7U2"/>
<dbReference type="EMBL" id="JAFNEN010000153">
    <property type="protein sequence ID" value="KAG8191726.1"/>
    <property type="molecule type" value="Genomic_DNA"/>
</dbReference>